<dbReference type="FunFam" id="1.25.10.10:FF:000296">
    <property type="entry name" value="Related to transport protein USO1"/>
    <property type="match status" value="1"/>
</dbReference>
<reference evidence="8 9" key="1">
    <citation type="submission" date="2019-07" db="EMBL/GenBank/DDBJ databases">
        <title>Finished genome of Venturia effusa.</title>
        <authorList>
            <person name="Young C.A."/>
            <person name="Cox M.P."/>
            <person name="Ganley A.R.D."/>
            <person name="David W.J."/>
        </authorList>
    </citation>
    <scope>NUCLEOTIDE SEQUENCE [LARGE SCALE GENOMIC DNA]</scope>
    <source>
        <strain evidence="9">albino</strain>
    </source>
</reference>
<evidence type="ECO:0000259" key="6">
    <source>
        <dbReference type="Pfam" id="PF04869"/>
    </source>
</evidence>
<dbReference type="STRING" id="50376.A0A517KXA2"/>
<dbReference type="Proteomes" id="UP000316270">
    <property type="component" value="Chromosome 1"/>
</dbReference>
<dbReference type="InterPro" id="IPR011989">
    <property type="entry name" value="ARM-like"/>
</dbReference>
<dbReference type="Pfam" id="PF04871">
    <property type="entry name" value="Uso1_p115_C"/>
    <property type="match status" value="1"/>
</dbReference>
<dbReference type="EMBL" id="CP042185">
    <property type="protein sequence ID" value="QDS68009.1"/>
    <property type="molecule type" value="Genomic_DNA"/>
</dbReference>
<comment type="subcellular location">
    <subcellularLocation>
        <location evidence="1">Golgi apparatus</location>
    </subcellularLocation>
</comment>
<feature type="coiled-coil region" evidence="4">
    <location>
        <begin position="674"/>
        <end position="708"/>
    </location>
</feature>
<dbReference type="GO" id="GO:0005783">
    <property type="term" value="C:endoplasmic reticulum"/>
    <property type="evidence" value="ECO:0007669"/>
    <property type="project" value="TreeGrafter"/>
</dbReference>
<dbReference type="SUPFAM" id="SSF48371">
    <property type="entry name" value="ARM repeat"/>
    <property type="match status" value="1"/>
</dbReference>
<dbReference type="Pfam" id="PF04869">
    <property type="entry name" value="Uso1_p115_head"/>
    <property type="match status" value="1"/>
</dbReference>
<evidence type="ECO:0000256" key="3">
    <source>
        <dbReference type="ARBA" id="ARBA00023054"/>
    </source>
</evidence>
<feature type="domain" description="Vesicle tethering protein Uso1/P115-like head" evidence="6">
    <location>
        <begin position="341"/>
        <end position="652"/>
    </location>
</feature>
<dbReference type="PANTHER" id="PTHR10013">
    <property type="entry name" value="GENERAL VESICULAR TRANSPORT FACTOR P115"/>
    <property type="match status" value="1"/>
</dbReference>
<dbReference type="InterPro" id="IPR016024">
    <property type="entry name" value="ARM-type_fold"/>
</dbReference>
<proteinExistence type="predicted"/>
<dbReference type="AlphaFoldDB" id="A0A517KXA2"/>
<evidence type="ECO:0000256" key="2">
    <source>
        <dbReference type="ARBA" id="ARBA00023034"/>
    </source>
</evidence>
<evidence type="ECO:0000256" key="5">
    <source>
        <dbReference type="SAM" id="MobiDB-lite"/>
    </source>
</evidence>
<gene>
    <name evidence="8" type="ORF">FKW77_009398</name>
</gene>
<keyword evidence="2" id="KW-0333">Golgi apparatus</keyword>
<evidence type="ECO:0000313" key="9">
    <source>
        <dbReference type="Proteomes" id="UP000316270"/>
    </source>
</evidence>
<keyword evidence="9" id="KW-1185">Reference proteome</keyword>
<dbReference type="Gene3D" id="1.10.287.1490">
    <property type="match status" value="1"/>
</dbReference>
<sequence length="964" mass="107968">MMRMLEAQAPAKQTAGATIDTLSSRLSSATLLEDRRAAIHGLRAFAKEYPASVASGSLRPLIACLANDVDDIDTVKPVLETLLGLFNPSPESSEASEDIALWLADEFTQRQDNIKILLDLLDTVDLYSRVYSLRLLACIFTSRPERTQECILSEPSGTSRIAATLEDTRDAVRNAGVELLKDLVQSSTNLQKLVAFEKGFDRVFDVIRQEGSLSQGGNVVQDCLELLANLVRHNPSNQSDFRESGGVVQLAQLLQEVHQKEAKDGDEESWSSPQKDKNIWGLLSIIRLFLSEGSLGTQENQGAFFKHGLLQQVLGLVFNEAADSPIKAEALYTCADMVKGNPGIQTSFAGLQVAPLVHHGLPHTNGQTNGIQKIYIIEALLDVVIAPPTDTSFELRMAACECIKAYYYKHTIVRHHFLNRAIEGHMTGEDETANVLSTLLRDHLKTGDPYRVWFAADLVFHLIWEDPEAKTLLIKVSEGDASNGEEVITCIQSIAEMLIVGIQKEEDERVLIGYFTVLCGWLFEDAEAVNDFLGEGSNVQVLMQTMATSGQDNTLVKGLCAVLLGIIYEYSTKDSPVPRSKIKPILTAGQGRERYLLALTQLRQHPLVRDFEIVSPGDPPLAAGHELPPYAFFDATFIDFLKDNFSRLSRAIDRDPGIEARIPSREEGIDRDLVDSLRAQLDDKVQALQKIETERLNLERRLDHDQAAHRKEQETSSAEVIRIKQVNEALQREHALETQRLEQSHTTAFKSLEATTSQQIEELKKQLECVKKTAAEEAARTKEYFERTINQLRNTKTGLDTRLAEATRNVESSKQEILKIQTSLKERQDEVEAARKTIQEMDKMIKEQDQQIMELRATKTQLQEELEDEKTKVSMLEKEVSDFDTTLQDHKEKIEAGGRALEEKEQARSAAQAELDDLMMILGELEEKRARDKKRLKELGETVSDGEDDDDDDDGEQGEDEEDE</sequence>
<evidence type="ECO:0000313" key="8">
    <source>
        <dbReference type="EMBL" id="QDS68009.1"/>
    </source>
</evidence>
<dbReference type="InterPro" id="IPR006953">
    <property type="entry name" value="Vesicle_Uso1_P115_head"/>
</dbReference>
<accession>A0A517KXA2</accession>
<dbReference type="GO" id="GO:0012507">
    <property type="term" value="C:ER to Golgi transport vesicle membrane"/>
    <property type="evidence" value="ECO:0007669"/>
    <property type="project" value="TreeGrafter"/>
</dbReference>
<dbReference type="GO" id="GO:0006888">
    <property type="term" value="P:endoplasmic reticulum to Golgi vesicle-mediated transport"/>
    <property type="evidence" value="ECO:0007669"/>
    <property type="project" value="TreeGrafter"/>
</dbReference>
<dbReference type="InterPro" id="IPR006955">
    <property type="entry name" value="Uso1_p115_C"/>
</dbReference>
<evidence type="ECO:0000259" key="7">
    <source>
        <dbReference type="Pfam" id="PF04871"/>
    </source>
</evidence>
<evidence type="ECO:0008006" key="10">
    <source>
        <dbReference type="Google" id="ProtNLM"/>
    </source>
</evidence>
<protein>
    <recommendedName>
        <fullName evidence="10">Vesicle tethering protein Uso1/P115-like head domain-containing protein</fullName>
    </recommendedName>
</protein>
<dbReference type="OrthoDB" id="198977at2759"/>
<dbReference type="GO" id="GO:0000139">
    <property type="term" value="C:Golgi membrane"/>
    <property type="evidence" value="ECO:0007669"/>
    <property type="project" value="InterPro"/>
</dbReference>
<evidence type="ECO:0000256" key="1">
    <source>
        <dbReference type="ARBA" id="ARBA00004555"/>
    </source>
</evidence>
<dbReference type="Gene3D" id="1.25.10.10">
    <property type="entry name" value="Leucine-rich Repeat Variant"/>
    <property type="match status" value="1"/>
</dbReference>
<dbReference type="GO" id="GO:0006886">
    <property type="term" value="P:intracellular protein transport"/>
    <property type="evidence" value="ECO:0007669"/>
    <property type="project" value="InterPro"/>
</dbReference>
<dbReference type="PANTHER" id="PTHR10013:SF0">
    <property type="entry name" value="GENERAL VESICULAR TRANSPORT FACTOR P115"/>
    <property type="match status" value="1"/>
</dbReference>
<evidence type="ECO:0000256" key="4">
    <source>
        <dbReference type="SAM" id="Coils"/>
    </source>
</evidence>
<dbReference type="GO" id="GO:0048280">
    <property type="term" value="P:vesicle fusion with Golgi apparatus"/>
    <property type="evidence" value="ECO:0007669"/>
    <property type="project" value="InterPro"/>
</dbReference>
<dbReference type="InterPro" id="IPR024095">
    <property type="entry name" value="Vesicle_P115"/>
</dbReference>
<feature type="compositionally biased region" description="Acidic residues" evidence="5">
    <location>
        <begin position="944"/>
        <end position="964"/>
    </location>
</feature>
<organism evidence="8 9">
    <name type="scientific">Venturia effusa</name>
    <dbReference type="NCBI Taxonomy" id="50376"/>
    <lineage>
        <taxon>Eukaryota</taxon>
        <taxon>Fungi</taxon>
        <taxon>Dikarya</taxon>
        <taxon>Ascomycota</taxon>
        <taxon>Pezizomycotina</taxon>
        <taxon>Dothideomycetes</taxon>
        <taxon>Pleosporomycetidae</taxon>
        <taxon>Venturiales</taxon>
        <taxon>Venturiaceae</taxon>
        <taxon>Venturia</taxon>
    </lineage>
</organism>
<dbReference type="GO" id="GO:0048211">
    <property type="term" value="P:Golgi vesicle docking"/>
    <property type="evidence" value="ECO:0007669"/>
    <property type="project" value="TreeGrafter"/>
</dbReference>
<keyword evidence="3 4" id="KW-0175">Coiled coil</keyword>
<feature type="region of interest" description="Disordered" evidence="5">
    <location>
        <begin position="927"/>
        <end position="964"/>
    </location>
</feature>
<name>A0A517KXA2_9PEZI</name>
<feature type="compositionally biased region" description="Basic and acidic residues" evidence="5">
    <location>
        <begin position="927"/>
        <end position="940"/>
    </location>
</feature>
<feature type="domain" description="Uso1/p115-like vesicle tethering protein C-terminal" evidence="7">
    <location>
        <begin position="820"/>
        <end position="957"/>
    </location>
</feature>
<dbReference type="GO" id="GO:0005795">
    <property type="term" value="C:Golgi stack"/>
    <property type="evidence" value="ECO:0007669"/>
    <property type="project" value="TreeGrafter"/>
</dbReference>